<sequence length="234" mass="26810">MDSSPFGTLPAELRNDIYELVLIFEEPISVHCEAAATPGVPRKYRYLPGLVATCKQIRSESEQIFFKRNTFQVSIAPRPAKIEFTPYRDEAHALWAFLDGLQRAHFSTPKHITIKISRSYSQLSASVSLHFHGAEIRHLLYEIEKFTLGRQIEKVECEIESTWGITATHESTVIDMNYMSRSAISGFEAFLNKYPSGTRAYNPESIVRHFHREVMKNLSVACEAREKKRLGKQE</sequence>
<evidence type="ECO:0000313" key="2">
    <source>
        <dbReference type="EMBL" id="PPJ50574.1"/>
    </source>
</evidence>
<dbReference type="InterPro" id="IPR038883">
    <property type="entry name" value="AN11006-like"/>
</dbReference>
<reference evidence="3" key="1">
    <citation type="journal article" date="2017" name="bioRxiv">
        <title>Conservation of a gene cluster reveals novel cercosporin biosynthetic mechanisms and extends production to the genus Colletotrichum.</title>
        <authorList>
            <person name="de Jonge R."/>
            <person name="Ebert M.K."/>
            <person name="Huitt-Roehl C.R."/>
            <person name="Pal P."/>
            <person name="Suttle J.C."/>
            <person name="Spanner R.E."/>
            <person name="Neubauer J.D."/>
            <person name="Jurick W.M.II."/>
            <person name="Stott K.A."/>
            <person name="Secor G.A."/>
            <person name="Thomma B.P.H.J."/>
            <person name="Van de Peer Y."/>
            <person name="Townsend C.A."/>
            <person name="Bolton M.D."/>
        </authorList>
    </citation>
    <scope>NUCLEOTIDE SEQUENCE [LARGE SCALE GENOMIC DNA]</scope>
    <source>
        <strain evidence="3">CBS538.71</strain>
    </source>
</reference>
<organism evidence="2 3">
    <name type="scientific">Cercospora berteroae</name>
    <dbReference type="NCBI Taxonomy" id="357750"/>
    <lineage>
        <taxon>Eukaryota</taxon>
        <taxon>Fungi</taxon>
        <taxon>Dikarya</taxon>
        <taxon>Ascomycota</taxon>
        <taxon>Pezizomycotina</taxon>
        <taxon>Dothideomycetes</taxon>
        <taxon>Dothideomycetidae</taxon>
        <taxon>Mycosphaerellales</taxon>
        <taxon>Mycosphaerellaceae</taxon>
        <taxon>Cercospora</taxon>
    </lineage>
</organism>
<dbReference type="AlphaFoldDB" id="A0A2S6BSW1"/>
<dbReference type="Pfam" id="PF20150">
    <property type="entry name" value="2EXR"/>
    <property type="match status" value="1"/>
</dbReference>
<dbReference type="InterPro" id="IPR045518">
    <property type="entry name" value="2EXR"/>
</dbReference>
<evidence type="ECO:0000313" key="3">
    <source>
        <dbReference type="Proteomes" id="UP000237631"/>
    </source>
</evidence>
<evidence type="ECO:0000259" key="1">
    <source>
        <dbReference type="Pfam" id="PF20150"/>
    </source>
</evidence>
<protein>
    <recommendedName>
        <fullName evidence="1">2EXR domain-containing protein</fullName>
    </recommendedName>
</protein>
<gene>
    <name evidence="2" type="ORF">CBER1_06302</name>
</gene>
<feature type="domain" description="2EXR" evidence="1">
    <location>
        <begin position="5"/>
        <end position="89"/>
    </location>
</feature>
<dbReference type="EMBL" id="PNEN01001781">
    <property type="protein sequence ID" value="PPJ50574.1"/>
    <property type="molecule type" value="Genomic_DNA"/>
</dbReference>
<dbReference type="PANTHER" id="PTHR42085">
    <property type="entry name" value="F-BOX DOMAIN-CONTAINING PROTEIN"/>
    <property type="match status" value="1"/>
</dbReference>
<dbReference type="Proteomes" id="UP000237631">
    <property type="component" value="Unassembled WGS sequence"/>
</dbReference>
<accession>A0A2S6BSW1</accession>
<dbReference type="PANTHER" id="PTHR42085:SF1">
    <property type="entry name" value="F-BOX DOMAIN-CONTAINING PROTEIN"/>
    <property type="match status" value="1"/>
</dbReference>
<proteinExistence type="predicted"/>
<keyword evidence="3" id="KW-1185">Reference proteome</keyword>
<dbReference type="OrthoDB" id="3633445at2759"/>
<comment type="caution">
    <text evidence="2">The sequence shown here is derived from an EMBL/GenBank/DDBJ whole genome shotgun (WGS) entry which is preliminary data.</text>
</comment>
<name>A0A2S6BSW1_9PEZI</name>